<sequence length="290" mass="31623">MEHRIIDLHVHSTESDGTLTPTEIVSAAKAAGLSAFALTDHDTAAGVSKAAPVAAACGIELIPGIELSTEYELPTRAGGGKEVHIVGLYIDPEHPLLIEKTNEFRRCRDARNEKIVAALQREGFSITTEALLAANPDSVITRANIARFLYDSHQIRSVSEAFEKYIGDGCKCYVGRFKVSPMEAVELIHAAGGIAVLAHPLLYHMSQTTLQHLIDELKEVHLDGIEAIYSTYTTGEEQYVKRLAKENSLLISGGSDFHGTNKPTIQIGTGRGHLYIPYSILETIKEHLRA</sequence>
<dbReference type="GO" id="GO:0035312">
    <property type="term" value="F:5'-3' DNA exonuclease activity"/>
    <property type="evidence" value="ECO:0007669"/>
    <property type="project" value="TreeGrafter"/>
</dbReference>
<dbReference type="SUPFAM" id="SSF89550">
    <property type="entry name" value="PHP domain-like"/>
    <property type="match status" value="1"/>
</dbReference>
<comment type="caution">
    <text evidence="2">The sequence shown here is derived from an EMBL/GenBank/DDBJ whole genome shotgun (WGS) entry which is preliminary data.</text>
</comment>
<dbReference type="InterPro" id="IPR004013">
    <property type="entry name" value="PHP_dom"/>
</dbReference>
<reference evidence="2 3" key="1">
    <citation type="submission" date="2018-08" db="EMBL/GenBank/DDBJ databases">
        <title>A genome reference for cultivated species of the human gut microbiota.</title>
        <authorList>
            <person name="Zou Y."/>
            <person name="Xue W."/>
            <person name="Luo G."/>
        </authorList>
    </citation>
    <scope>NUCLEOTIDE SEQUENCE [LARGE SCALE GENOMIC DNA]</scope>
    <source>
        <strain evidence="2 3">AF22-12AC</strain>
    </source>
</reference>
<dbReference type="InterPro" id="IPR052018">
    <property type="entry name" value="PHP_domain"/>
</dbReference>
<dbReference type="Gene3D" id="1.10.150.650">
    <property type="match status" value="1"/>
</dbReference>
<dbReference type="PANTHER" id="PTHR42924:SF3">
    <property type="entry name" value="POLYMERASE_HISTIDINOL PHOSPHATASE N-TERMINAL DOMAIN-CONTAINING PROTEIN"/>
    <property type="match status" value="1"/>
</dbReference>
<dbReference type="Gene3D" id="3.20.20.140">
    <property type="entry name" value="Metal-dependent hydrolases"/>
    <property type="match status" value="1"/>
</dbReference>
<name>A0A395VCF5_9FIRM</name>
<dbReference type="AlphaFoldDB" id="A0A395VCF5"/>
<evidence type="ECO:0000259" key="1">
    <source>
        <dbReference type="SMART" id="SM00481"/>
    </source>
</evidence>
<dbReference type="RefSeq" id="WP_118096369.1">
    <property type="nucleotide sequence ID" value="NZ_QRVL01000001.1"/>
</dbReference>
<gene>
    <name evidence="2" type="ORF">DWX93_01515</name>
</gene>
<dbReference type="InterPro" id="IPR003141">
    <property type="entry name" value="Pol/His_phosphatase_N"/>
</dbReference>
<evidence type="ECO:0000313" key="2">
    <source>
        <dbReference type="EMBL" id="RGS42044.1"/>
    </source>
</evidence>
<accession>A0A395VCF5</accession>
<evidence type="ECO:0000313" key="3">
    <source>
        <dbReference type="Proteomes" id="UP000266172"/>
    </source>
</evidence>
<dbReference type="EMBL" id="QRVL01000001">
    <property type="protein sequence ID" value="RGS42044.1"/>
    <property type="molecule type" value="Genomic_DNA"/>
</dbReference>
<dbReference type="Pfam" id="PF02811">
    <property type="entry name" value="PHP"/>
    <property type="match status" value="1"/>
</dbReference>
<dbReference type="CDD" id="cd07438">
    <property type="entry name" value="PHP_HisPPase_AMP"/>
    <property type="match status" value="1"/>
</dbReference>
<dbReference type="GO" id="GO:0004534">
    <property type="term" value="F:5'-3' RNA exonuclease activity"/>
    <property type="evidence" value="ECO:0007669"/>
    <property type="project" value="TreeGrafter"/>
</dbReference>
<dbReference type="InterPro" id="IPR016195">
    <property type="entry name" value="Pol/histidinol_Pase-like"/>
</dbReference>
<organism evidence="2 3">
    <name type="scientific">Roseburia hominis</name>
    <dbReference type="NCBI Taxonomy" id="301301"/>
    <lineage>
        <taxon>Bacteria</taxon>
        <taxon>Bacillati</taxon>
        <taxon>Bacillota</taxon>
        <taxon>Clostridia</taxon>
        <taxon>Lachnospirales</taxon>
        <taxon>Lachnospiraceae</taxon>
        <taxon>Roseburia</taxon>
    </lineage>
</organism>
<dbReference type="Proteomes" id="UP000266172">
    <property type="component" value="Unassembled WGS sequence"/>
</dbReference>
<feature type="domain" description="Polymerase/histidinol phosphatase N-terminal" evidence="1">
    <location>
        <begin position="6"/>
        <end position="71"/>
    </location>
</feature>
<protein>
    <submittedName>
        <fullName evidence="2">PHP domain-containing protein</fullName>
    </submittedName>
</protein>
<proteinExistence type="predicted"/>
<dbReference type="SMART" id="SM00481">
    <property type="entry name" value="POLIIIAc"/>
    <property type="match status" value="1"/>
</dbReference>
<dbReference type="PANTHER" id="PTHR42924">
    <property type="entry name" value="EXONUCLEASE"/>
    <property type="match status" value="1"/>
</dbReference>